<dbReference type="CDD" id="cd01896">
    <property type="entry name" value="DRG"/>
    <property type="match status" value="1"/>
</dbReference>
<accession>A0A196SDW4</accession>
<feature type="domain" description="TGS" evidence="4">
    <location>
        <begin position="295"/>
        <end position="373"/>
    </location>
</feature>
<dbReference type="InterPro" id="IPR012675">
    <property type="entry name" value="Beta-grasp_dom_sf"/>
</dbReference>
<dbReference type="InterPro" id="IPR006074">
    <property type="entry name" value="GTP1-OBG_CS"/>
</dbReference>
<organism evidence="5 6">
    <name type="scientific">Blastocystis sp. subtype 1 (strain ATCC 50177 / NandII)</name>
    <dbReference type="NCBI Taxonomy" id="478820"/>
    <lineage>
        <taxon>Eukaryota</taxon>
        <taxon>Sar</taxon>
        <taxon>Stramenopiles</taxon>
        <taxon>Bigyra</taxon>
        <taxon>Opalozoa</taxon>
        <taxon>Opalinata</taxon>
        <taxon>Blastocystidae</taxon>
        <taxon>Blastocystis</taxon>
    </lineage>
</organism>
<dbReference type="GO" id="GO:0003924">
    <property type="term" value="F:GTPase activity"/>
    <property type="evidence" value="ECO:0007669"/>
    <property type="project" value="InterPro"/>
</dbReference>
<dbReference type="InterPro" id="IPR005225">
    <property type="entry name" value="Small_GTP-bd"/>
</dbReference>
<keyword evidence="2" id="KW-0342">GTP-binding</keyword>
<dbReference type="InterPro" id="IPR027417">
    <property type="entry name" value="P-loop_NTPase"/>
</dbReference>
<evidence type="ECO:0000259" key="3">
    <source>
        <dbReference type="PROSITE" id="PS51710"/>
    </source>
</evidence>
<keyword evidence="1" id="KW-0547">Nucleotide-binding</keyword>
<gene>
    <name evidence="5" type="ORF">AV274_3022</name>
</gene>
<proteinExistence type="predicted"/>
<evidence type="ECO:0000313" key="6">
    <source>
        <dbReference type="Proteomes" id="UP000078348"/>
    </source>
</evidence>
<dbReference type="InterPro" id="IPR012676">
    <property type="entry name" value="TGS-like"/>
</dbReference>
<dbReference type="PROSITE" id="PS00905">
    <property type="entry name" value="GTP1_OBG"/>
    <property type="match status" value="1"/>
</dbReference>
<dbReference type="EMBL" id="LXWW01000159">
    <property type="protein sequence ID" value="OAO15245.1"/>
    <property type="molecule type" value="Genomic_DNA"/>
</dbReference>
<evidence type="ECO:0000259" key="4">
    <source>
        <dbReference type="PROSITE" id="PS51880"/>
    </source>
</evidence>
<name>A0A196SDW4_BLAHN</name>
<dbReference type="InterPro" id="IPR045001">
    <property type="entry name" value="DRG"/>
</dbReference>
<evidence type="ECO:0000313" key="5">
    <source>
        <dbReference type="EMBL" id="OAO15245.1"/>
    </source>
</evidence>
<dbReference type="InterPro" id="IPR031167">
    <property type="entry name" value="G_OBG"/>
</dbReference>
<evidence type="ECO:0000256" key="2">
    <source>
        <dbReference type="ARBA" id="ARBA00023134"/>
    </source>
</evidence>
<sequence length="406" mass="45677">MGIIEKIKEIEAEMARTQKNKATEFHFGVMKARLAKLRSELLEPTGGSGGASKGDGFDVARVGDARVALIGFPSVGKSSLLNHLTDTKSEEAAYEFTTLTCIPGNIYYKGCRIQMLDLPGIIEGAAYGRGRGRQVIAVAKSADLILMVLDAGKEEEKNHREILERELETVGLRLNKEPPRIYFKVKNAGGIKFNATVPLTRLGDDPYDTVYKILHEYRIHNAEVIFRDDYGVDELIDVVEGNRKYVKCLYVYNKIDTVSIEDVDRLARLPYSTVCSIRMNLNVDTVLELIWEYMGLLRIYTKKRGEAPSFSEPVVLSKYRNGLTVEGAVSQISLELLDKFSYALVWGTSTKYSPQHCGLAHILEDEDVLQIVKKTVNQEKHDKNYSQQCQAVYDKYKKKKKSAKSS</sequence>
<dbReference type="PROSITE" id="PS51710">
    <property type="entry name" value="G_OBG"/>
    <property type="match status" value="1"/>
</dbReference>
<dbReference type="SUPFAM" id="SSF81271">
    <property type="entry name" value="TGS-like"/>
    <property type="match status" value="1"/>
</dbReference>
<dbReference type="InterPro" id="IPR006073">
    <property type="entry name" value="GTP-bd"/>
</dbReference>
<protein>
    <submittedName>
        <fullName evidence="5">GTPase</fullName>
    </submittedName>
</protein>
<dbReference type="NCBIfam" id="TIGR00231">
    <property type="entry name" value="small_GTP"/>
    <property type="match status" value="1"/>
</dbReference>
<dbReference type="STRING" id="478820.A0A196SDW4"/>
<dbReference type="InterPro" id="IPR031662">
    <property type="entry name" value="GTP-binding_2"/>
</dbReference>
<dbReference type="Pfam" id="PF01926">
    <property type="entry name" value="MMR_HSR1"/>
    <property type="match status" value="1"/>
</dbReference>
<feature type="domain" description="OBG-type G" evidence="3">
    <location>
        <begin position="65"/>
        <end position="295"/>
    </location>
</feature>
<dbReference type="GO" id="GO:0005525">
    <property type="term" value="F:GTP binding"/>
    <property type="evidence" value="ECO:0007669"/>
    <property type="project" value="UniProtKB-KW"/>
</dbReference>
<dbReference type="PRINTS" id="PR00326">
    <property type="entry name" value="GTP1OBG"/>
</dbReference>
<dbReference type="PROSITE" id="PS51880">
    <property type="entry name" value="TGS"/>
    <property type="match status" value="1"/>
</dbReference>
<comment type="caution">
    <text evidence="5">The sequence shown here is derived from an EMBL/GenBank/DDBJ whole genome shotgun (WGS) entry which is preliminary data.</text>
</comment>
<dbReference type="Gene3D" id="6.10.140.1070">
    <property type="match status" value="2"/>
</dbReference>
<dbReference type="OrthoDB" id="603at2759"/>
<dbReference type="AlphaFoldDB" id="A0A196SDW4"/>
<dbReference type="InterPro" id="IPR004095">
    <property type="entry name" value="TGS"/>
</dbReference>
<dbReference type="FunFam" id="3.10.20.30:FF:000003">
    <property type="entry name" value="Developmentally-regulated GTP-binding protein 1"/>
    <property type="match status" value="1"/>
</dbReference>
<dbReference type="Gene3D" id="3.10.20.30">
    <property type="match status" value="1"/>
</dbReference>
<reference evidence="5" key="1">
    <citation type="submission" date="2016-05" db="EMBL/GenBank/DDBJ databases">
        <title>Nuclear genome of Blastocystis sp. subtype 1 NandII.</title>
        <authorList>
            <person name="Gentekaki E."/>
            <person name="Curtis B."/>
            <person name="Stairs C."/>
            <person name="Eme L."/>
            <person name="Herman E."/>
            <person name="Klimes V."/>
            <person name="Arias M.C."/>
            <person name="Elias M."/>
            <person name="Hilliou F."/>
            <person name="Klute M."/>
            <person name="Malik S.-B."/>
            <person name="Pightling A."/>
            <person name="Rachubinski R."/>
            <person name="Salas D."/>
            <person name="Schlacht A."/>
            <person name="Suga H."/>
            <person name="Archibald J."/>
            <person name="Ball S.G."/>
            <person name="Clark G."/>
            <person name="Dacks J."/>
            <person name="Van Der Giezen M."/>
            <person name="Tsaousis A."/>
            <person name="Roger A."/>
        </authorList>
    </citation>
    <scope>NUCLEOTIDE SEQUENCE [LARGE SCALE GENOMIC DNA]</scope>
    <source>
        <strain evidence="5">NandII</strain>
    </source>
</reference>
<evidence type="ECO:0000256" key="1">
    <source>
        <dbReference type="ARBA" id="ARBA00022741"/>
    </source>
</evidence>
<dbReference type="Proteomes" id="UP000078348">
    <property type="component" value="Unassembled WGS sequence"/>
</dbReference>
<dbReference type="Pfam" id="PF16897">
    <property type="entry name" value="MMR_HSR1_Xtn"/>
    <property type="match status" value="1"/>
</dbReference>
<dbReference type="Pfam" id="PF02824">
    <property type="entry name" value="TGS"/>
    <property type="match status" value="1"/>
</dbReference>
<dbReference type="SUPFAM" id="SSF52540">
    <property type="entry name" value="P-loop containing nucleoside triphosphate hydrolases"/>
    <property type="match status" value="1"/>
</dbReference>
<keyword evidence="6" id="KW-1185">Reference proteome</keyword>
<dbReference type="FunFam" id="3.40.50.300:FF:001436">
    <property type="entry name" value="Developmentally-regulated GTP-binding protein"/>
    <property type="match status" value="1"/>
</dbReference>
<dbReference type="PANTHER" id="PTHR43127">
    <property type="entry name" value="DEVELOPMENTALLY-REGULATED GTP-BINDING PROTEIN 2"/>
    <property type="match status" value="1"/>
</dbReference>